<feature type="region of interest" description="Disordered" evidence="1">
    <location>
        <begin position="33"/>
        <end position="66"/>
    </location>
</feature>
<evidence type="ECO:0000313" key="3">
    <source>
        <dbReference type="Proteomes" id="UP000038011"/>
    </source>
</evidence>
<sequence>MPQLLLLAAAAAVGIWGYKKFLNEAERVSKSVRRAEKEQANQAHGTLIEDPETGEYRPMREDEFQK</sequence>
<dbReference type="RefSeq" id="WP_053999122.1">
    <property type="nucleotide sequence ID" value="NZ_JXMU01000013.1"/>
</dbReference>
<dbReference type="OrthoDB" id="9804139at2"/>
<comment type="caution">
    <text evidence="2">The sequence shown here is derived from an EMBL/GenBank/DDBJ whole genome shotgun (WGS) entry which is preliminary data.</text>
</comment>
<keyword evidence="3" id="KW-1185">Reference proteome</keyword>
<dbReference type="STRING" id="1514904.SU32_09495"/>
<accession>A0A0N1J6E8</accession>
<gene>
    <name evidence="2" type="ORF">SU32_09495</name>
</gene>
<dbReference type="EMBL" id="JXMU01000013">
    <property type="protein sequence ID" value="KPB01124.1"/>
    <property type="molecule type" value="Genomic_DNA"/>
</dbReference>
<organism evidence="2 3">
    <name type="scientific">Ahrensia marina</name>
    <dbReference type="NCBI Taxonomy" id="1514904"/>
    <lineage>
        <taxon>Bacteria</taxon>
        <taxon>Pseudomonadati</taxon>
        <taxon>Pseudomonadota</taxon>
        <taxon>Alphaproteobacteria</taxon>
        <taxon>Hyphomicrobiales</taxon>
        <taxon>Ahrensiaceae</taxon>
        <taxon>Ahrensia</taxon>
    </lineage>
</organism>
<proteinExistence type="predicted"/>
<evidence type="ECO:0000313" key="2">
    <source>
        <dbReference type="EMBL" id="KPB01124.1"/>
    </source>
</evidence>
<dbReference type="Proteomes" id="UP000038011">
    <property type="component" value="Unassembled WGS sequence"/>
</dbReference>
<name>A0A0N1J6E8_9HYPH</name>
<reference evidence="2 3" key="1">
    <citation type="submission" date="2015-01" db="EMBL/GenBank/DDBJ databases">
        <title>Ahrensia donghaiensis sp. nov., a novel dimethylsulphoniopropionate-cleavage bacterium isolated from seawater and emended descriptions of the genus Ahrensia and Ahrensia kielensis.</title>
        <authorList>
            <person name="Liu J."/>
        </authorList>
    </citation>
    <scope>NUCLEOTIDE SEQUENCE [LARGE SCALE GENOMIC DNA]</scope>
    <source>
        <strain evidence="2 3">LZD062</strain>
    </source>
</reference>
<dbReference type="AlphaFoldDB" id="A0A0N1J6E8"/>
<evidence type="ECO:0000256" key="1">
    <source>
        <dbReference type="SAM" id="MobiDB-lite"/>
    </source>
</evidence>
<protein>
    <submittedName>
        <fullName evidence="2">Membrane protein</fullName>
    </submittedName>
</protein>
<dbReference type="PATRIC" id="fig|1514904.3.peg.728"/>
<feature type="compositionally biased region" description="Basic and acidic residues" evidence="1">
    <location>
        <begin position="54"/>
        <end position="66"/>
    </location>
</feature>